<dbReference type="WBParaSite" id="nRc.2.0.1.t36033-RA">
    <property type="protein sequence ID" value="nRc.2.0.1.t36033-RA"/>
    <property type="gene ID" value="nRc.2.0.1.g36033"/>
</dbReference>
<protein>
    <recommendedName>
        <fullName evidence="2">Phosphotransferase</fullName>
        <ecNumber evidence="2">2.7.1.-</ecNumber>
    </recommendedName>
</protein>
<name>A0A915KB79_ROMCU</name>
<dbReference type="SUPFAM" id="SSF53067">
    <property type="entry name" value="Actin-like ATPase domain"/>
    <property type="match status" value="1"/>
</dbReference>
<sequence>MAIYPLRLSLSRFDKLVAGMCMGEIMRLVLAKLARNKLLFNNCQYGLLFTSEAFHTKYISEILSDQAGRLHNTRQVLEEMGVDGFQYSDLITIREISSCISRRSANLAATAIAAVVLRLQKKNVTVGIDGSTFRYHPFYHFWLKDKIRELLPPDIEVNIVQAGDGSGKGAALVAAIAETL</sequence>
<dbReference type="GO" id="GO:0005524">
    <property type="term" value="F:ATP binding"/>
    <property type="evidence" value="ECO:0007669"/>
    <property type="project" value="UniProtKB-UniRule"/>
</dbReference>
<dbReference type="AlphaFoldDB" id="A0A915KB79"/>
<keyword evidence="4" id="KW-1185">Reference proteome</keyword>
<dbReference type="GO" id="GO:0005829">
    <property type="term" value="C:cytosol"/>
    <property type="evidence" value="ECO:0007669"/>
    <property type="project" value="TreeGrafter"/>
</dbReference>
<dbReference type="InterPro" id="IPR001312">
    <property type="entry name" value="Hexokinase"/>
</dbReference>
<dbReference type="PANTHER" id="PTHR19443">
    <property type="entry name" value="HEXOKINASE"/>
    <property type="match status" value="1"/>
</dbReference>
<evidence type="ECO:0000256" key="1">
    <source>
        <dbReference type="ARBA" id="ARBA00004888"/>
    </source>
</evidence>
<dbReference type="GO" id="GO:0001678">
    <property type="term" value="P:intracellular glucose homeostasis"/>
    <property type="evidence" value="ECO:0007669"/>
    <property type="project" value="InterPro"/>
</dbReference>
<dbReference type="EC" id="2.7.1.-" evidence="2"/>
<comment type="pathway">
    <text evidence="1">Carbohydrate degradation; glycolysis; D-glyceraldehyde 3-phosphate and glycerone phosphate from D-glucose: step 1/4.</text>
</comment>
<feature type="domain" description="Hexokinase C-terminal" evidence="3">
    <location>
        <begin position="12"/>
        <end position="176"/>
    </location>
</feature>
<dbReference type="Gene3D" id="3.40.367.20">
    <property type="match status" value="1"/>
</dbReference>
<dbReference type="GO" id="GO:0006006">
    <property type="term" value="P:glucose metabolic process"/>
    <property type="evidence" value="ECO:0007669"/>
    <property type="project" value="TreeGrafter"/>
</dbReference>
<dbReference type="Pfam" id="PF03727">
    <property type="entry name" value="Hexokinase_2"/>
    <property type="match status" value="1"/>
</dbReference>
<keyword evidence="2" id="KW-0808">Transferase</keyword>
<evidence type="ECO:0000256" key="2">
    <source>
        <dbReference type="RuleBase" id="RU362007"/>
    </source>
</evidence>
<dbReference type="PANTHER" id="PTHR19443:SF77">
    <property type="entry name" value="PHOSPHOTRANSFERASE"/>
    <property type="match status" value="1"/>
</dbReference>
<dbReference type="OMA" id="MYLGDLC"/>
<dbReference type="PRINTS" id="PR00475">
    <property type="entry name" value="HEXOKINASE"/>
</dbReference>
<dbReference type="InterPro" id="IPR022673">
    <property type="entry name" value="Hexokinase_C"/>
</dbReference>
<accession>A0A915KB79</accession>
<dbReference type="GO" id="GO:0005536">
    <property type="term" value="F:D-glucose binding"/>
    <property type="evidence" value="ECO:0007669"/>
    <property type="project" value="InterPro"/>
</dbReference>
<reference evidence="5" key="1">
    <citation type="submission" date="2022-11" db="UniProtKB">
        <authorList>
            <consortium name="WormBaseParasite"/>
        </authorList>
    </citation>
    <scope>IDENTIFICATION</scope>
</reference>
<evidence type="ECO:0000313" key="4">
    <source>
        <dbReference type="Proteomes" id="UP000887565"/>
    </source>
</evidence>
<keyword evidence="2" id="KW-0418">Kinase</keyword>
<dbReference type="GO" id="GO:0006096">
    <property type="term" value="P:glycolytic process"/>
    <property type="evidence" value="ECO:0007669"/>
    <property type="project" value="UniProtKB-KW"/>
</dbReference>
<evidence type="ECO:0000259" key="3">
    <source>
        <dbReference type="Pfam" id="PF03727"/>
    </source>
</evidence>
<keyword evidence="2" id="KW-0324">Glycolysis</keyword>
<dbReference type="PROSITE" id="PS51748">
    <property type="entry name" value="HEXOKINASE_2"/>
    <property type="match status" value="1"/>
</dbReference>
<organism evidence="4 5">
    <name type="scientific">Romanomermis culicivorax</name>
    <name type="common">Nematode worm</name>
    <dbReference type="NCBI Taxonomy" id="13658"/>
    <lineage>
        <taxon>Eukaryota</taxon>
        <taxon>Metazoa</taxon>
        <taxon>Ecdysozoa</taxon>
        <taxon>Nematoda</taxon>
        <taxon>Enoplea</taxon>
        <taxon>Dorylaimia</taxon>
        <taxon>Mermithida</taxon>
        <taxon>Mermithoidea</taxon>
        <taxon>Mermithidae</taxon>
        <taxon>Romanomermis</taxon>
    </lineage>
</organism>
<dbReference type="InterPro" id="IPR043129">
    <property type="entry name" value="ATPase_NBD"/>
</dbReference>
<comment type="similarity">
    <text evidence="2">Belongs to the hexokinase family.</text>
</comment>
<dbReference type="GO" id="GO:0008865">
    <property type="term" value="F:fructokinase activity"/>
    <property type="evidence" value="ECO:0007669"/>
    <property type="project" value="TreeGrafter"/>
</dbReference>
<dbReference type="Proteomes" id="UP000887565">
    <property type="component" value="Unplaced"/>
</dbReference>
<proteinExistence type="inferred from homology"/>
<evidence type="ECO:0000313" key="5">
    <source>
        <dbReference type="WBParaSite" id="nRc.2.0.1.t36033-RA"/>
    </source>
</evidence>
<keyword evidence="2" id="KW-0067">ATP-binding</keyword>
<dbReference type="GO" id="GO:0005739">
    <property type="term" value="C:mitochondrion"/>
    <property type="evidence" value="ECO:0007669"/>
    <property type="project" value="TreeGrafter"/>
</dbReference>
<keyword evidence="2" id="KW-0547">Nucleotide-binding</keyword>
<dbReference type="GO" id="GO:0004340">
    <property type="term" value="F:glucokinase activity"/>
    <property type="evidence" value="ECO:0007669"/>
    <property type="project" value="TreeGrafter"/>
</dbReference>